<accession>A0A1X7A4G3</accession>
<dbReference type="Pfam" id="PF02518">
    <property type="entry name" value="HATPase_c"/>
    <property type="match status" value="1"/>
</dbReference>
<comment type="subcellular location">
    <subcellularLocation>
        <location evidence="2">Membrane</location>
        <topology evidence="2">Multi-pass membrane protein</topology>
    </subcellularLocation>
</comment>
<keyword evidence="10 13" id="KW-1133">Transmembrane helix</keyword>
<proteinExistence type="predicted"/>
<dbReference type="InterPro" id="IPR013727">
    <property type="entry name" value="2CSK_N"/>
</dbReference>
<evidence type="ECO:0000256" key="12">
    <source>
        <dbReference type="ARBA" id="ARBA00023136"/>
    </source>
</evidence>
<keyword evidence="8 16" id="KW-0418">Kinase</keyword>
<dbReference type="InterPro" id="IPR003660">
    <property type="entry name" value="HAMP_dom"/>
</dbReference>
<evidence type="ECO:0000256" key="10">
    <source>
        <dbReference type="ARBA" id="ARBA00022989"/>
    </source>
</evidence>
<dbReference type="EMBL" id="FWFY01000017">
    <property type="protein sequence ID" value="SLN69964.1"/>
    <property type="molecule type" value="Genomic_DNA"/>
</dbReference>
<dbReference type="CDD" id="cd00082">
    <property type="entry name" value="HisKA"/>
    <property type="match status" value="1"/>
</dbReference>
<dbReference type="InterPro" id="IPR004358">
    <property type="entry name" value="Sig_transdc_His_kin-like_C"/>
</dbReference>
<evidence type="ECO:0000256" key="9">
    <source>
        <dbReference type="ARBA" id="ARBA00022840"/>
    </source>
</evidence>
<protein>
    <recommendedName>
        <fullName evidence="3">histidine kinase</fullName>
        <ecNumber evidence="3">2.7.13.3</ecNumber>
    </recommendedName>
</protein>
<feature type="domain" description="Histidine kinase" evidence="14">
    <location>
        <begin position="238"/>
        <end position="450"/>
    </location>
</feature>
<feature type="transmembrane region" description="Helical" evidence="13">
    <location>
        <begin position="158"/>
        <end position="177"/>
    </location>
</feature>
<keyword evidence="19" id="KW-1185">Reference proteome</keyword>
<dbReference type="CDD" id="cd00075">
    <property type="entry name" value="HATPase"/>
    <property type="match status" value="1"/>
</dbReference>
<evidence type="ECO:0000256" key="5">
    <source>
        <dbReference type="ARBA" id="ARBA00022679"/>
    </source>
</evidence>
<dbReference type="SUPFAM" id="SSF47384">
    <property type="entry name" value="Homodimeric domain of signal transducing histidine kinase"/>
    <property type="match status" value="1"/>
</dbReference>
<name>A0A1X7A4G3_9RHOB</name>
<dbReference type="PROSITE" id="PS50109">
    <property type="entry name" value="HIS_KIN"/>
    <property type="match status" value="1"/>
</dbReference>
<keyword evidence="7" id="KW-0547">Nucleotide-binding</keyword>
<dbReference type="PANTHER" id="PTHR45436:SF14">
    <property type="entry name" value="SENSOR PROTEIN QSEC"/>
    <property type="match status" value="1"/>
</dbReference>
<dbReference type="Proteomes" id="UP000193495">
    <property type="component" value="Unassembled WGS sequence"/>
</dbReference>
<dbReference type="InterPro" id="IPR003661">
    <property type="entry name" value="HisK_dim/P_dom"/>
</dbReference>
<evidence type="ECO:0000259" key="15">
    <source>
        <dbReference type="PROSITE" id="PS50885"/>
    </source>
</evidence>
<dbReference type="Proteomes" id="UP000240624">
    <property type="component" value="Unassembled WGS sequence"/>
</dbReference>
<comment type="catalytic activity">
    <reaction evidence="1">
        <text>ATP + protein L-histidine = ADP + protein N-phospho-L-histidine.</text>
        <dbReference type="EC" id="2.7.13.3"/>
    </reaction>
</comment>
<dbReference type="SUPFAM" id="SSF55874">
    <property type="entry name" value="ATPase domain of HSP90 chaperone/DNA topoisomerase II/histidine kinase"/>
    <property type="match status" value="1"/>
</dbReference>
<sequence length="468" mass="49602">MSSIRTRLFVILLAATGVVWLSAVWWIQHSTRSEVEQVLDARLAEAAQMVSSLISDRRIDVASAGPVELDLPVPAAGSDYSRQLSCQIWSLDGTLLGASASAPSGRLAAEQTGFSDSLVDGEAWRVYTMINEDLGLRVMVGDRLTVRERLVTDVVRGLLLPALAILPVLAALIWISVGRGLAPLDRMARALSARTADDLGPVSAGPLPREIRPMGAALDGLFARVAGAREREKSFTAFAAHELKTPLAGIKTQAQIAAMAPDEATRRQALARIEAGVARTDRMVRQLLELAAVDGAPEGGGEIVDMTRLATDLVQDMRRLAIERDVQFRLEMAPELFCRIPDPVLPAVALRNIVENAVLASPPGCEVVVEGVARDARITLSVLDRGPGIPEAERARVTERFFRGAGAPAGGSGLGLAIAQVAVERLGGRLGFAPRAGGGEAVQIVLPCAGPLHESGRASEGRDTATRS</sequence>
<dbReference type="InterPro" id="IPR003594">
    <property type="entry name" value="HATPase_dom"/>
</dbReference>
<evidence type="ECO:0000256" key="2">
    <source>
        <dbReference type="ARBA" id="ARBA00004141"/>
    </source>
</evidence>
<keyword evidence="6 13" id="KW-0812">Transmembrane</keyword>
<evidence type="ECO:0000256" key="7">
    <source>
        <dbReference type="ARBA" id="ARBA00022741"/>
    </source>
</evidence>
<reference evidence="16 19" key="2">
    <citation type="submission" date="2018-03" db="EMBL/GenBank/DDBJ databases">
        <title>Genomic Encyclopedia of Archaeal and Bacterial Type Strains, Phase II (KMG-II): from individual species to whole genera.</title>
        <authorList>
            <person name="Goeker M."/>
        </authorList>
    </citation>
    <scope>NUCLEOTIDE SEQUENCE [LARGE SCALE GENOMIC DNA]</scope>
    <source>
        <strain evidence="16 19">DSM 29956</strain>
    </source>
</reference>
<dbReference type="SMART" id="SM00388">
    <property type="entry name" value="HisKA"/>
    <property type="match status" value="1"/>
</dbReference>
<keyword evidence="5 17" id="KW-0808">Transferase</keyword>
<keyword evidence="9" id="KW-0067">ATP-binding</keyword>
<evidence type="ECO:0000313" key="19">
    <source>
        <dbReference type="Proteomes" id="UP000240624"/>
    </source>
</evidence>
<reference evidence="17 18" key="1">
    <citation type="submission" date="2017-03" db="EMBL/GenBank/DDBJ databases">
        <authorList>
            <person name="Afonso C.L."/>
            <person name="Miller P.J."/>
            <person name="Scott M.A."/>
            <person name="Spackman E."/>
            <person name="Goraichik I."/>
            <person name="Dimitrov K.M."/>
            <person name="Suarez D.L."/>
            <person name="Swayne D.E."/>
        </authorList>
    </citation>
    <scope>NUCLEOTIDE SEQUENCE [LARGE SCALE GENOMIC DNA]</scope>
    <source>
        <strain evidence="17 18">CECT 8367</strain>
    </source>
</reference>
<dbReference type="GO" id="GO:0005524">
    <property type="term" value="F:ATP binding"/>
    <property type="evidence" value="ECO:0007669"/>
    <property type="project" value="UniProtKB-KW"/>
</dbReference>
<dbReference type="EMBL" id="PYGB01000019">
    <property type="protein sequence ID" value="PSK80849.1"/>
    <property type="molecule type" value="Genomic_DNA"/>
</dbReference>
<evidence type="ECO:0000313" key="17">
    <source>
        <dbReference type="EMBL" id="SLN69964.1"/>
    </source>
</evidence>
<evidence type="ECO:0000259" key="14">
    <source>
        <dbReference type="PROSITE" id="PS50109"/>
    </source>
</evidence>
<dbReference type="SMART" id="SM00387">
    <property type="entry name" value="HATPase_c"/>
    <property type="match status" value="1"/>
</dbReference>
<evidence type="ECO:0000256" key="3">
    <source>
        <dbReference type="ARBA" id="ARBA00012438"/>
    </source>
</evidence>
<evidence type="ECO:0000313" key="16">
    <source>
        <dbReference type="EMBL" id="PSK80849.1"/>
    </source>
</evidence>
<gene>
    <name evidence="17" type="primary">qseC_2</name>
    <name evidence="16" type="ORF">CLV79_11936</name>
    <name evidence="17" type="ORF">LOS8367_03524</name>
</gene>
<evidence type="ECO:0000256" key="1">
    <source>
        <dbReference type="ARBA" id="ARBA00000085"/>
    </source>
</evidence>
<dbReference type="PRINTS" id="PR00344">
    <property type="entry name" value="BCTRLSENSOR"/>
</dbReference>
<evidence type="ECO:0000256" key="4">
    <source>
        <dbReference type="ARBA" id="ARBA00022553"/>
    </source>
</evidence>
<dbReference type="GO" id="GO:0005886">
    <property type="term" value="C:plasma membrane"/>
    <property type="evidence" value="ECO:0007669"/>
    <property type="project" value="TreeGrafter"/>
</dbReference>
<dbReference type="AlphaFoldDB" id="A0A1X7A4G3"/>
<keyword evidence="12 13" id="KW-0472">Membrane</keyword>
<dbReference type="RefSeq" id="WP_085897824.1">
    <property type="nucleotide sequence ID" value="NZ_FWFY01000017.1"/>
</dbReference>
<dbReference type="Gene3D" id="1.10.287.130">
    <property type="match status" value="1"/>
</dbReference>
<evidence type="ECO:0000256" key="11">
    <source>
        <dbReference type="ARBA" id="ARBA00023012"/>
    </source>
</evidence>
<evidence type="ECO:0000256" key="13">
    <source>
        <dbReference type="SAM" id="Phobius"/>
    </source>
</evidence>
<organism evidence="17 18">
    <name type="scientific">Limimaricola soesokkakensis</name>
    <dbReference type="NCBI Taxonomy" id="1343159"/>
    <lineage>
        <taxon>Bacteria</taxon>
        <taxon>Pseudomonadati</taxon>
        <taxon>Pseudomonadota</taxon>
        <taxon>Alphaproteobacteria</taxon>
        <taxon>Rhodobacterales</taxon>
        <taxon>Paracoccaceae</taxon>
        <taxon>Limimaricola</taxon>
    </lineage>
</organism>
<feature type="transmembrane region" description="Helical" evidence="13">
    <location>
        <begin position="7"/>
        <end position="27"/>
    </location>
</feature>
<dbReference type="PROSITE" id="PS50885">
    <property type="entry name" value="HAMP"/>
    <property type="match status" value="1"/>
</dbReference>
<keyword evidence="11" id="KW-0902">Two-component regulatory system</keyword>
<dbReference type="Pfam" id="PF08521">
    <property type="entry name" value="2CSK_N"/>
    <property type="match status" value="1"/>
</dbReference>
<dbReference type="Pfam" id="PF00512">
    <property type="entry name" value="HisKA"/>
    <property type="match status" value="1"/>
</dbReference>
<dbReference type="GO" id="GO:0000155">
    <property type="term" value="F:phosphorelay sensor kinase activity"/>
    <property type="evidence" value="ECO:0007669"/>
    <property type="project" value="InterPro"/>
</dbReference>
<dbReference type="InterPro" id="IPR005467">
    <property type="entry name" value="His_kinase_dom"/>
</dbReference>
<evidence type="ECO:0000256" key="6">
    <source>
        <dbReference type="ARBA" id="ARBA00022692"/>
    </source>
</evidence>
<evidence type="ECO:0000256" key="8">
    <source>
        <dbReference type="ARBA" id="ARBA00022777"/>
    </source>
</evidence>
<dbReference type="InterPro" id="IPR036097">
    <property type="entry name" value="HisK_dim/P_sf"/>
</dbReference>
<dbReference type="InterPro" id="IPR050428">
    <property type="entry name" value="TCS_sensor_his_kinase"/>
</dbReference>
<dbReference type="Gene3D" id="3.30.565.10">
    <property type="entry name" value="Histidine kinase-like ATPase, C-terminal domain"/>
    <property type="match status" value="1"/>
</dbReference>
<dbReference type="EC" id="2.7.13.3" evidence="3"/>
<evidence type="ECO:0000313" key="18">
    <source>
        <dbReference type="Proteomes" id="UP000193495"/>
    </source>
</evidence>
<dbReference type="InterPro" id="IPR036890">
    <property type="entry name" value="HATPase_C_sf"/>
</dbReference>
<dbReference type="PANTHER" id="PTHR45436">
    <property type="entry name" value="SENSOR HISTIDINE KINASE YKOH"/>
    <property type="match status" value="1"/>
</dbReference>
<dbReference type="OrthoDB" id="9809766at2"/>
<feature type="domain" description="HAMP" evidence="15">
    <location>
        <begin position="178"/>
        <end position="230"/>
    </location>
</feature>
<keyword evidence="4" id="KW-0597">Phosphoprotein</keyword>